<gene>
    <name evidence="7" type="ORF">OKIOD_LOCUS8307</name>
</gene>
<feature type="compositionally biased region" description="Basic and acidic residues" evidence="5">
    <location>
        <begin position="267"/>
        <end position="276"/>
    </location>
</feature>
<feature type="compositionally biased region" description="Polar residues" evidence="5">
    <location>
        <begin position="325"/>
        <end position="345"/>
    </location>
</feature>
<dbReference type="InterPro" id="IPR051356">
    <property type="entry name" value="SOX/SOX-like_TF"/>
</dbReference>
<dbReference type="PANTHER" id="PTHR45789">
    <property type="entry name" value="FI18025P1"/>
    <property type="match status" value="1"/>
</dbReference>
<sequence>MADISPNTIEVTPESPVETPRELKPSVFDEDDEEIPIVDAPVPFTPESTPEKVGSSADITPEDPQEAEEEIEEIETAPAQAPDYLKLKADVDRLQKILTAQNQPAAPAAAPEPSSAEEGVDWKERCKTLELQLQQLVAQQIIQAQQQAQAQAQANPGQAQMNLLQLLSKTVQSIPAQKKEEIPIANSVSAPISNPLFPNPLQTLMRQREMQILQQQQQHQAAQQQQQQAQQQQQPNQDLLGLLNFQRGLQRPSVSLPSPCLPPRVSSPKEDRKRSSPEPTSLPLGTKTDITSRTADESGVQSDASGSDGSPSSPKRAKLDRDSPKTVSPSTSSGIGVTMTSSPNSSYLTSPLLTSAVNAGHLQMPTPRLPVAGLSGLMGHASFPFQQAPQKELVNHNHEPPRHFREPPQEQKPHIKRPMNAFMVWAKDERRKILQQFPDMHNSNISKILGQRWKTMCDEEKKPYYEEQQRLSKAHMAKYPDYKYRPRPKRTCLVNGKKVRITEYKEMMKQNHLNDQMKGMETPRVFQDGPRFPFNLTAANLLANNLYPQLTHNAQSLMGLTNANLPTSLLPNSAE</sequence>
<dbReference type="PROSITE" id="PS50118">
    <property type="entry name" value="HMG_BOX_2"/>
    <property type="match status" value="1"/>
</dbReference>
<feature type="domain" description="HMG box" evidence="6">
    <location>
        <begin position="415"/>
        <end position="483"/>
    </location>
</feature>
<dbReference type="PANTHER" id="PTHR45789:SF2">
    <property type="entry name" value="FI18025P1"/>
    <property type="match status" value="1"/>
</dbReference>
<evidence type="ECO:0000259" key="6">
    <source>
        <dbReference type="PROSITE" id="PS50118"/>
    </source>
</evidence>
<keyword evidence="8" id="KW-1185">Reference proteome</keyword>
<feature type="compositionally biased region" description="Low complexity" evidence="5">
    <location>
        <begin position="251"/>
        <end position="266"/>
    </location>
</feature>
<dbReference type="SUPFAM" id="SSF47095">
    <property type="entry name" value="HMG-box"/>
    <property type="match status" value="1"/>
</dbReference>
<feature type="compositionally biased region" description="Polar residues" evidence="5">
    <location>
        <begin position="1"/>
        <end position="10"/>
    </location>
</feature>
<dbReference type="EMBL" id="OU015569">
    <property type="protein sequence ID" value="CAG5099920.1"/>
    <property type="molecule type" value="Genomic_DNA"/>
</dbReference>
<evidence type="ECO:0000313" key="7">
    <source>
        <dbReference type="EMBL" id="CAG5099920.1"/>
    </source>
</evidence>
<dbReference type="InterPro" id="IPR009071">
    <property type="entry name" value="HMG_box_dom"/>
</dbReference>
<organism evidence="7 8">
    <name type="scientific">Oikopleura dioica</name>
    <name type="common">Tunicate</name>
    <dbReference type="NCBI Taxonomy" id="34765"/>
    <lineage>
        <taxon>Eukaryota</taxon>
        <taxon>Metazoa</taxon>
        <taxon>Chordata</taxon>
        <taxon>Tunicata</taxon>
        <taxon>Appendicularia</taxon>
        <taxon>Copelata</taxon>
        <taxon>Oikopleuridae</taxon>
        <taxon>Oikopleura</taxon>
    </lineage>
</organism>
<name>A0ABN7SH44_OIKDI</name>
<feature type="region of interest" description="Disordered" evidence="5">
    <location>
        <begin position="251"/>
        <end position="345"/>
    </location>
</feature>
<accession>A0ABN7SH44</accession>
<feature type="compositionally biased region" description="Low complexity" evidence="5">
    <location>
        <begin position="302"/>
        <end position="314"/>
    </location>
</feature>
<feature type="region of interest" description="Disordered" evidence="5">
    <location>
        <begin position="1"/>
        <end position="83"/>
    </location>
</feature>
<dbReference type="CDD" id="cd22042">
    <property type="entry name" value="HMG-box_EGL13-like"/>
    <property type="match status" value="1"/>
</dbReference>
<evidence type="ECO:0000256" key="4">
    <source>
        <dbReference type="SAM" id="Coils"/>
    </source>
</evidence>
<evidence type="ECO:0000256" key="2">
    <source>
        <dbReference type="ARBA" id="ARBA00023242"/>
    </source>
</evidence>
<evidence type="ECO:0000256" key="5">
    <source>
        <dbReference type="SAM" id="MobiDB-lite"/>
    </source>
</evidence>
<evidence type="ECO:0000256" key="1">
    <source>
        <dbReference type="ARBA" id="ARBA00023125"/>
    </source>
</evidence>
<feature type="compositionally biased region" description="Low complexity" evidence="5">
    <location>
        <begin position="104"/>
        <end position="117"/>
    </location>
</feature>
<feature type="coiled-coil region" evidence="4">
    <location>
        <begin position="205"/>
        <end position="234"/>
    </location>
</feature>
<keyword evidence="4" id="KW-0175">Coiled coil</keyword>
<evidence type="ECO:0000313" key="8">
    <source>
        <dbReference type="Proteomes" id="UP001158576"/>
    </source>
</evidence>
<feature type="region of interest" description="Disordered" evidence="5">
    <location>
        <begin position="98"/>
        <end position="120"/>
    </location>
</feature>
<dbReference type="InterPro" id="IPR036910">
    <property type="entry name" value="HMG_box_dom_sf"/>
</dbReference>
<dbReference type="Gene3D" id="1.10.30.10">
    <property type="entry name" value="High mobility group box domain"/>
    <property type="match status" value="1"/>
</dbReference>
<feature type="compositionally biased region" description="Acidic residues" evidence="5">
    <location>
        <begin position="60"/>
        <end position="75"/>
    </location>
</feature>
<protein>
    <submittedName>
        <fullName evidence="7">Oidioi.mRNA.OKI2018_I69.XSR.g16749.t1.cds</fullName>
    </submittedName>
</protein>
<dbReference type="SMART" id="SM00398">
    <property type="entry name" value="HMG"/>
    <property type="match status" value="1"/>
</dbReference>
<dbReference type="Proteomes" id="UP001158576">
    <property type="component" value="Chromosome XSR"/>
</dbReference>
<reference evidence="7 8" key="1">
    <citation type="submission" date="2021-04" db="EMBL/GenBank/DDBJ databases">
        <authorList>
            <person name="Bliznina A."/>
        </authorList>
    </citation>
    <scope>NUCLEOTIDE SEQUENCE [LARGE SCALE GENOMIC DNA]</scope>
</reference>
<proteinExistence type="predicted"/>
<evidence type="ECO:0000256" key="3">
    <source>
        <dbReference type="PROSITE-ProRule" id="PRU00267"/>
    </source>
</evidence>
<keyword evidence="1 3" id="KW-0238">DNA-binding</keyword>
<feature type="DNA-binding region" description="HMG box" evidence="3">
    <location>
        <begin position="415"/>
        <end position="483"/>
    </location>
</feature>
<keyword evidence="2 3" id="KW-0539">Nucleus</keyword>
<dbReference type="Pfam" id="PF00505">
    <property type="entry name" value="HMG_box"/>
    <property type="match status" value="1"/>
</dbReference>